<dbReference type="Proteomes" id="UP000004994">
    <property type="component" value="Chromosome 1"/>
</dbReference>
<dbReference type="Gramene" id="Solyc01g060318.1.1">
    <property type="protein sequence ID" value="Solyc01g060318.1.1"/>
    <property type="gene ID" value="Solyc01g060318.1"/>
</dbReference>
<keyword evidence="2" id="KW-1185">Reference proteome</keyword>
<sequence>MKPVRVADMVHQGSNQSTSFVHFFLFLSWENYSSLVRMVYPLYRFSTNFTFKENDDKYFCFRNIYFEPRVYRKSSL</sequence>
<name>A0A3Q7EF56_SOLLC</name>
<organism evidence="1">
    <name type="scientific">Solanum lycopersicum</name>
    <name type="common">Tomato</name>
    <name type="synonym">Lycopersicon esculentum</name>
    <dbReference type="NCBI Taxonomy" id="4081"/>
    <lineage>
        <taxon>Eukaryota</taxon>
        <taxon>Viridiplantae</taxon>
        <taxon>Streptophyta</taxon>
        <taxon>Embryophyta</taxon>
        <taxon>Tracheophyta</taxon>
        <taxon>Spermatophyta</taxon>
        <taxon>Magnoliopsida</taxon>
        <taxon>eudicotyledons</taxon>
        <taxon>Gunneridae</taxon>
        <taxon>Pentapetalae</taxon>
        <taxon>asterids</taxon>
        <taxon>lamiids</taxon>
        <taxon>Solanales</taxon>
        <taxon>Solanaceae</taxon>
        <taxon>Solanoideae</taxon>
        <taxon>Solaneae</taxon>
        <taxon>Solanum</taxon>
        <taxon>Solanum subgen. Lycopersicon</taxon>
    </lineage>
</organism>
<dbReference type="InParanoid" id="A0A3Q7EF56"/>
<proteinExistence type="predicted"/>
<accession>A0A3Q7EF56</accession>
<reference evidence="1" key="1">
    <citation type="journal article" date="2012" name="Nature">
        <title>The tomato genome sequence provides insights into fleshy fruit evolution.</title>
        <authorList>
            <consortium name="Tomato Genome Consortium"/>
        </authorList>
    </citation>
    <scope>NUCLEOTIDE SEQUENCE [LARGE SCALE GENOMIC DNA]</scope>
    <source>
        <strain evidence="1">cv. Heinz 1706</strain>
    </source>
</reference>
<dbReference type="AlphaFoldDB" id="A0A3Q7EF56"/>
<evidence type="ECO:0000313" key="2">
    <source>
        <dbReference type="Proteomes" id="UP000004994"/>
    </source>
</evidence>
<protein>
    <submittedName>
        <fullName evidence="1">Uncharacterized protein</fullName>
    </submittedName>
</protein>
<evidence type="ECO:0000313" key="1">
    <source>
        <dbReference type="EnsemblPlants" id="Solyc01g060318.1.1"/>
    </source>
</evidence>
<dbReference type="EnsemblPlants" id="Solyc01g060318.1.1">
    <property type="protein sequence ID" value="Solyc01g060318.1.1"/>
    <property type="gene ID" value="Solyc01g060318.1"/>
</dbReference>
<reference evidence="1" key="2">
    <citation type="submission" date="2019-01" db="UniProtKB">
        <authorList>
            <consortium name="EnsemblPlants"/>
        </authorList>
    </citation>
    <scope>IDENTIFICATION</scope>
    <source>
        <strain evidence="1">cv. Heinz 1706</strain>
    </source>
</reference>